<dbReference type="InterPro" id="IPR007235">
    <property type="entry name" value="Glyco_trans_28_C"/>
</dbReference>
<dbReference type="NCBIfam" id="NF046028">
    <property type="entry name" value="GluronsyltaseWelK"/>
    <property type="match status" value="1"/>
</dbReference>
<keyword evidence="4 7" id="KW-0808">Transferase</keyword>
<evidence type="ECO:0000256" key="1">
    <source>
        <dbReference type="ARBA" id="ARBA00004240"/>
    </source>
</evidence>
<evidence type="ECO:0000259" key="6">
    <source>
        <dbReference type="Pfam" id="PF04101"/>
    </source>
</evidence>
<feature type="domain" description="Glycosyl transferase family 28 C-terminal" evidence="6">
    <location>
        <begin position="199"/>
        <end position="318"/>
    </location>
</feature>
<evidence type="ECO:0000256" key="5">
    <source>
        <dbReference type="ARBA" id="ARBA00022824"/>
    </source>
</evidence>
<evidence type="ECO:0000256" key="3">
    <source>
        <dbReference type="ARBA" id="ARBA00022676"/>
    </source>
</evidence>
<comment type="subcellular location">
    <subcellularLocation>
        <location evidence="1">Endoplasmic reticulum</location>
    </subcellularLocation>
</comment>
<dbReference type="SUPFAM" id="SSF53756">
    <property type="entry name" value="UDP-Glycosyltransferase/glycogen phosphorylase"/>
    <property type="match status" value="1"/>
</dbReference>
<name>A0A1V2EY45_9SPHN</name>
<accession>A0A1V2EY45</accession>
<gene>
    <name evidence="7" type="ORF">SPHI_06450</name>
</gene>
<proteinExistence type="inferred from homology"/>
<protein>
    <submittedName>
        <fullName evidence="7">Undecaprenyldiphospho-muramoylpentapeptide beta-N-acetylglucosaminyltransferase</fullName>
    </submittedName>
</protein>
<dbReference type="GO" id="GO:0016758">
    <property type="term" value="F:hexosyltransferase activity"/>
    <property type="evidence" value="ECO:0007669"/>
    <property type="project" value="InterPro"/>
</dbReference>
<dbReference type="AlphaFoldDB" id="A0A1V2EY45"/>
<dbReference type="Pfam" id="PF04101">
    <property type="entry name" value="Glyco_tran_28_C"/>
    <property type="match status" value="1"/>
</dbReference>
<organism evidence="7 8">
    <name type="scientific">Sphingomonas jeddahensis</name>
    <dbReference type="NCBI Taxonomy" id="1915074"/>
    <lineage>
        <taxon>Bacteria</taxon>
        <taxon>Pseudomonadati</taxon>
        <taxon>Pseudomonadota</taxon>
        <taxon>Alphaproteobacteria</taxon>
        <taxon>Sphingomonadales</taxon>
        <taxon>Sphingomonadaceae</taxon>
        <taxon>Sphingomonas</taxon>
    </lineage>
</organism>
<evidence type="ECO:0000313" key="7">
    <source>
        <dbReference type="EMBL" id="ONF97208.1"/>
    </source>
</evidence>
<dbReference type="InterPro" id="IPR039042">
    <property type="entry name" value="Alg13-like"/>
</dbReference>
<keyword evidence="5" id="KW-0256">Endoplasmic reticulum</keyword>
<evidence type="ECO:0000256" key="4">
    <source>
        <dbReference type="ARBA" id="ARBA00022679"/>
    </source>
</evidence>
<sequence>MHGLRASFANVSGMAAPLPRDTPGSEKKLKLALCASGGGHVRQILDLESVWRDHDFFFVTEDLALGRSIAAKYRTLFVAHYALGQARLGAPFRMLAAALRNLFQSLGIVLRERPDAVITTGAGSMFFVLLCARLLGAKIILIDSFARFTAPSAFARIAGPMAHVRVSQSHASAAQWQATETFDPLCVLEGARPAKEPLLFATVGATLPFDRLIRMVEQAKRDGLLPERVIVQVGDGRYLPAGVEEVRDAIPFEEVKDILRRADIVVCHGGTGSLITALQQGCRVIAVPRLFALGEHYDDHQLEITAAFAQRGLLAVVDETQDFATALATVRAQTPVMATTDLTALSSYLADLLKAEPAGRAVQARRRSAA</sequence>
<comment type="similarity">
    <text evidence="2">Belongs to the glycosyltransferase 28 family.</text>
</comment>
<comment type="caution">
    <text evidence="7">The sequence shown here is derived from an EMBL/GenBank/DDBJ whole genome shotgun (WGS) entry which is preliminary data.</text>
</comment>
<keyword evidence="3 7" id="KW-0328">Glycosyltransferase</keyword>
<keyword evidence="8" id="KW-1185">Reference proteome</keyword>
<dbReference type="PANTHER" id="PTHR12867:SF6">
    <property type="entry name" value="N-ACETYLGLUCOSAMINYLDIPHOSPHODOLICHOL N-ACETYLGLUCOSAMINYLTRANSFERASE"/>
    <property type="match status" value="1"/>
</dbReference>
<dbReference type="Proteomes" id="UP000188729">
    <property type="component" value="Unassembled WGS sequence"/>
</dbReference>
<dbReference type="PANTHER" id="PTHR12867">
    <property type="entry name" value="GLYCOSYL TRANSFERASE-RELATED"/>
    <property type="match status" value="1"/>
</dbReference>
<evidence type="ECO:0000313" key="8">
    <source>
        <dbReference type="Proteomes" id="UP000188729"/>
    </source>
</evidence>
<dbReference type="Gene3D" id="3.40.50.2000">
    <property type="entry name" value="Glycogen Phosphorylase B"/>
    <property type="match status" value="2"/>
</dbReference>
<dbReference type="EMBL" id="MPSB01000002">
    <property type="protein sequence ID" value="ONF97208.1"/>
    <property type="molecule type" value="Genomic_DNA"/>
</dbReference>
<evidence type="ECO:0000256" key="2">
    <source>
        <dbReference type="ARBA" id="ARBA00006962"/>
    </source>
</evidence>
<dbReference type="GO" id="GO:0006488">
    <property type="term" value="P:dolichol-linked oligosaccharide biosynthetic process"/>
    <property type="evidence" value="ECO:0007669"/>
    <property type="project" value="InterPro"/>
</dbReference>
<dbReference type="STRING" id="1915074.SPHI_06450"/>
<reference evidence="7 8" key="1">
    <citation type="submission" date="2016-11" db="EMBL/GenBank/DDBJ databases">
        <title>Genome sequence of Sphingomonas jeddahensis G39.</title>
        <authorList>
            <person name="Poehlein A."/>
            <person name="Wuebbeler J.H."/>
            <person name="Steinbuechel A."/>
            <person name="Daniel R."/>
        </authorList>
    </citation>
    <scope>NUCLEOTIDE SEQUENCE [LARGE SCALE GENOMIC DNA]</scope>
    <source>
        <strain evidence="7 8">G39</strain>
    </source>
</reference>